<comment type="caution">
    <text evidence="17">The sequence shown here is derived from an EMBL/GenBank/DDBJ whole genome shotgun (WGS) entry which is preliminary data.</text>
</comment>
<keyword evidence="5 12" id="KW-0132">Cell division</keyword>
<dbReference type="Pfam" id="PF00254">
    <property type="entry name" value="FKBP_C"/>
    <property type="match status" value="1"/>
</dbReference>
<dbReference type="GO" id="GO:0015031">
    <property type="term" value="P:protein transport"/>
    <property type="evidence" value="ECO:0007669"/>
    <property type="project" value="UniProtKB-UniRule"/>
</dbReference>
<dbReference type="SUPFAM" id="SSF109998">
    <property type="entry name" value="Triger factor/SurA peptide-binding domain-like"/>
    <property type="match status" value="1"/>
</dbReference>
<evidence type="ECO:0000313" key="18">
    <source>
        <dbReference type="Proteomes" id="UP000032680"/>
    </source>
</evidence>
<dbReference type="InterPro" id="IPR027304">
    <property type="entry name" value="Trigger_fact/SurA_dom_sf"/>
</dbReference>
<accession>A0A0D6P9D3</accession>
<proteinExistence type="inferred from homology"/>
<comment type="similarity">
    <text evidence="2 12 14">Belongs to the FKBP-type PPIase family. Tig subfamily.</text>
</comment>
<dbReference type="InterPro" id="IPR037041">
    <property type="entry name" value="Trigger_fac_C_sf"/>
</dbReference>
<evidence type="ECO:0000256" key="6">
    <source>
        <dbReference type="ARBA" id="ARBA00023110"/>
    </source>
</evidence>
<dbReference type="EC" id="5.2.1.8" evidence="3 12"/>
<evidence type="ECO:0000256" key="9">
    <source>
        <dbReference type="ARBA" id="ARBA00023306"/>
    </source>
</evidence>
<dbReference type="Proteomes" id="UP000032680">
    <property type="component" value="Unassembled WGS sequence"/>
</dbReference>
<dbReference type="PIRSF" id="PIRSF003095">
    <property type="entry name" value="Trigger_factor"/>
    <property type="match status" value="1"/>
</dbReference>
<dbReference type="GO" id="GO:0044183">
    <property type="term" value="F:protein folding chaperone"/>
    <property type="evidence" value="ECO:0007669"/>
    <property type="project" value="TreeGrafter"/>
</dbReference>
<dbReference type="SUPFAM" id="SSF102735">
    <property type="entry name" value="Trigger factor ribosome-binding domain"/>
    <property type="match status" value="1"/>
</dbReference>
<evidence type="ECO:0000256" key="14">
    <source>
        <dbReference type="RuleBase" id="RU003914"/>
    </source>
</evidence>
<keyword evidence="7 12" id="KW-0143">Chaperone</keyword>
<evidence type="ECO:0000256" key="11">
    <source>
        <dbReference type="ARBA" id="ARBA00029986"/>
    </source>
</evidence>
<comment type="subcellular location">
    <subcellularLocation>
        <location evidence="12">Cytoplasm</location>
    </subcellularLocation>
    <text evidence="12">About half TF is bound to the ribosome near the polypeptide exit tunnel while the other half is free in the cytoplasm.</text>
</comment>
<dbReference type="Gene3D" id="1.10.3120.10">
    <property type="entry name" value="Trigger factor, C-terminal domain"/>
    <property type="match status" value="1"/>
</dbReference>
<comment type="catalytic activity">
    <reaction evidence="1 12 13">
        <text>[protein]-peptidylproline (omega=180) = [protein]-peptidylproline (omega=0)</text>
        <dbReference type="Rhea" id="RHEA:16237"/>
        <dbReference type="Rhea" id="RHEA-COMP:10747"/>
        <dbReference type="Rhea" id="RHEA-COMP:10748"/>
        <dbReference type="ChEBI" id="CHEBI:83833"/>
        <dbReference type="ChEBI" id="CHEBI:83834"/>
        <dbReference type="EC" id="5.2.1.8"/>
    </reaction>
</comment>
<dbReference type="GO" id="GO:0043022">
    <property type="term" value="F:ribosome binding"/>
    <property type="evidence" value="ECO:0007669"/>
    <property type="project" value="TreeGrafter"/>
</dbReference>
<evidence type="ECO:0000256" key="15">
    <source>
        <dbReference type="SAM" id="MobiDB-lite"/>
    </source>
</evidence>
<gene>
    <name evidence="12" type="primary">tig</name>
    <name evidence="17" type="ORF">Asru_0548_02</name>
</gene>
<dbReference type="OrthoDB" id="9767721at2"/>
<keyword evidence="9 12" id="KW-0131">Cell cycle</keyword>
<dbReference type="Gene3D" id="3.30.70.1050">
    <property type="entry name" value="Trigger factor ribosome-binding domain"/>
    <property type="match status" value="1"/>
</dbReference>
<feature type="compositionally biased region" description="Basic and acidic residues" evidence="15">
    <location>
        <begin position="434"/>
        <end position="445"/>
    </location>
</feature>
<dbReference type="NCBIfam" id="TIGR00115">
    <property type="entry name" value="tig"/>
    <property type="match status" value="1"/>
</dbReference>
<sequence>MQVTETQSEGLKRAYTVVVPAAEIESRRAARLDDLRKTLRIPGFRPGKVPPTLVRQRYGSAVAAEVLEQSVSEATQQMMTERNLRPALQPKVDLVSSETAADAAAAADLEFKVEMEVLPDITVPDLKSISLTRLKAEAGDEAIDRALQELARRQRTLEDVTEDRGAAEGDVVTIDYEGKVDDVAFPGGTGTGLDVEIGGSGFIPGFAEQLVGIRPEESRTLNVTFPEDYGEATLAGKPASFAVTARRLRRGVVPAVDESFAEKLGFESFAEVRGLIAQQIQREYDQLARLKVKRALLDALAERADFTAPEGLVEAEFAQIWGRISAERASGQGDSEDAGKDDETLRAEYRAIADRRVRLGLLLAEIGRSSGVTVQQEELLRAMRAEAGRYPGQETKVMEFFRSNPQAVESLRGPIYEDKVVDYVLELADVTDRTVTPEELARSDDEGAETAAAAAPAPAAGEGDAPAA</sequence>
<dbReference type="GO" id="GO:0005737">
    <property type="term" value="C:cytoplasm"/>
    <property type="evidence" value="ECO:0007669"/>
    <property type="project" value="UniProtKB-SubCell"/>
</dbReference>
<keyword evidence="12" id="KW-0963">Cytoplasm</keyword>
<dbReference type="EMBL" id="BANB01000548">
    <property type="protein sequence ID" value="GAN77971.1"/>
    <property type="molecule type" value="Genomic_DNA"/>
</dbReference>
<feature type="compositionally biased region" description="Low complexity" evidence="15">
    <location>
        <begin position="449"/>
        <end position="468"/>
    </location>
</feature>
<dbReference type="InterPro" id="IPR036611">
    <property type="entry name" value="Trigger_fac_ribosome-bd_sf"/>
</dbReference>
<feature type="domain" description="PPIase FKBP-type" evidence="16">
    <location>
        <begin position="169"/>
        <end position="231"/>
    </location>
</feature>
<feature type="region of interest" description="Disordered" evidence="15">
    <location>
        <begin position="434"/>
        <end position="468"/>
    </location>
</feature>
<evidence type="ECO:0000256" key="10">
    <source>
        <dbReference type="ARBA" id="ARBA00024849"/>
    </source>
</evidence>
<dbReference type="InterPro" id="IPR046357">
    <property type="entry name" value="PPIase_dom_sf"/>
</dbReference>
<evidence type="ECO:0000256" key="4">
    <source>
        <dbReference type="ARBA" id="ARBA00016902"/>
    </source>
</evidence>
<evidence type="ECO:0000256" key="5">
    <source>
        <dbReference type="ARBA" id="ARBA00022618"/>
    </source>
</evidence>
<evidence type="ECO:0000259" key="16">
    <source>
        <dbReference type="PROSITE" id="PS50059"/>
    </source>
</evidence>
<dbReference type="PANTHER" id="PTHR30560:SF3">
    <property type="entry name" value="TRIGGER FACTOR-LIKE PROTEIN TIG, CHLOROPLASTIC"/>
    <property type="match status" value="1"/>
</dbReference>
<organism evidence="17 18">
    <name type="scientific">Acidisphaera rubrifaciens HS-AP3</name>
    <dbReference type="NCBI Taxonomy" id="1231350"/>
    <lineage>
        <taxon>Bacteria</taxon>
        <taxon>Pseudomonadati</taxon>
        <taxon>Pseudomonadota</taxon>
        <taxon>Alphaproteobacteria</taxon>
        <taxon>Acetobacterales</taxon>
        <taxon>Acetobacteraceae</taxon>
        <taxon>Acidisphaera</taxon>
    </lineage>
</organism>
<dbReference type="PANTHER" id="PTHR30560">
    <property type="entry name" value="TRIGGER FACTOR CHAPERONE AND PEPTIDYL-PROLYL CIS/TRANS ISOMERASE"/>
    <property type="match status" value="1"/>
</dbReference>
<dbReference type="FunFam" id="3.10.50.40:FF:000001">
    <property type="entry name" value="Trigger factor"/>
    <property type="match status" value="1"/>
</dbReference>
<dbReference type="InterPro" id="IPR001179">
    <property type="entry name" value="PPIase_FKBP_dom"/>
</dbReference>
<dbReference type="AlphaFoldDB" id="A0A0D6P9D3"/>
<dbReference type="GO" id="GO:0051083">
    <property type="term" value="P:'de novo' cotranslational protein folding"/>
    <property type="evidence" value="ECO:0007669"/>
    <property type="project" value="TreeGrafter"/>
</dbReference>
<evidence type="ECO:0000256" key="12">
    <source>
        <dbReference type="HAMAP-Rule" id="MF_00303"/>
    </source>
</evidence>
<keyword evidence="8 12" id="KW-0413">Isomerase</keyword>
<name>A0A0D6P9D3_9PROT</name>
<dbReference type="InterPro" id="IPR008880">
    <property type="entry name" value="Trigger_fac_C"/>
</dbReference>
<dbReference type="Pfam" id="PF05697">
    <property type="entry name" value="Trigger_N"/>
    <property type="match status" value="1"/>
</dbReference>
<protein>
    <recommendedName>
        <fullName evidence="4 12">Trigger factor</fullName>
        <shortName evidence="12">TF</shortName>
        <ecNumber evidence="3 12">5.2.1.8</ecNumber>
    </recommendedName>
    <alternativeName>
        <fullName evidence="11 12">PPIase</fullName>
    </alternativeName>
</protein>
<evidence type="ECO:0000256" key="3">
    <source>
        <dbReference type="ARBA" id="ARBA00013194"/>
    </source>
</evidence>
<dbReference type="PROSITE" id="PS50059">
    <property type="entry name" value="FKBP_PPIASE"/>
    <property type="match status" value="1"/>
</dbReference>
<dbReference type="GO" id="GO:0003755">
    <property type="term" value="F:peptidyl-prolyl cis-trans isomerase activity"/>
    <property type="evidence" value="ECO:0007669"/>
    <property type="project" value="UniProtKB-UniRule"/>
</dbReference>
<keyword evidence="6 12" id="KW-0697">Rotamase</keyword>
<dbReference type="Pfam" id="PF05698">
    <property type="entry name" value="Trigger_C"/>
    <property type="match status" value="1"/>
</dbReference>
<dbReference type="HAMAP" id="MF_00303">
    <property type="entry name" value="Trigger_factor_Tig"/>
    <property type="match status" value="1"/>
</dbReference>
<evidence type="ECO:0000313" key="17">
    <source>
        <dbReference type="EMBL" id="GAN77971.1"/>
    </source>
</evidence>
<dbReference type="Gene3D" id="3.10.50.40">
    <property type="match status" value="1"/>
</dbReference>
<comment type="function">
    <text evidence="10 12">Involved in protein export. Acts as a chaperone by maintaining the newly synthesized protein in an open conformation. Functions as a peptidyl-prolyl cis-trans isomerase.</text>
</comment>
<keyword evidence="18" id="KW-1185">Reference proteome</keyword>
<dbReference type="GO" id="GO:0051301">
    <property type="term" value="P:cell division"/>
    <property type="evidence" value="ECO:0007669"/>
    <property type="project" value="UniProtKB-KW"/>
</dbReference>
<dbReference type="RefSeq" id="WP_048862315.1">
    <property type="nucleotide sequence ID" value="NZ_BANB01000548.1"/>
</dbReference>
<dbReference type="SUPFAM" id="SSF54534">
    <property type="entry name" value="FKBP-like"/>
    <property type="match status" value="1"/>
</dbReference>
<evidence type="ECO:0000256" key="2">
    <source>
        <dbReference type="ARBA" id="ARBA00005464"/>
    </source>
</evidence>
<evidence type="ECO:0000256" key="7">
    <source>
        <dbReference type="ARBA" id="ARBA00023186"/>
    </source>
</evidence>
<reference evidence="17 18" key="1">
    <citation type="submission" date="2012-11" db="EMBL/GenBank/DDBJ databases">
        <title>Whole genome sequence of Acidisphaera rubrifaciens HS-AP3.</title>
        <authorList>
            <person name="Azuma Y."/>
            <person name="Higashiura N."/>
            <person name="Hirakawa H."/>
            <person name="Matsushita K."/>
        </authorList>
    </citation>
    <scope>NUCLEOTIDE SEQUENCE [LARGE SCALE GENOMIC DNA]</scope>
    <source>
        <strain evidence="17 18">HS-AP3</strain>
    </source>
</reference>
<dbReference type="InterPro" id="IPR005215">
    <property type="entry name" value="Trig_fac"/>
</dbReference>
<evidence type="ECO:0000256" key="1">
    <source>
        <dbReference type="ARBA" id="ARBA00000971"/>
    </source>
</evidence>
<dbReference type="InterPro" id="IPR008881">
    <property type="entry name" value="Trigger_fac_ribosome-bd_bac"/>
</dbReference>
<dbReference type="GO" id="GO:0043335">
    <property type="term" value="P:protein unfolding"/>
    <property type="evidence" value="ECO:0007669"/>
    <property type="project" value="TreeGrafter"/>
</dbReference>
<evidence type="ECO:0000256" key="8">
    <source>
        <dbReference type="ARBA" id="ARBA00023235"/>
    </source>
</evidence>
<comment type="domain">
    <text evidence="12">Consists of 3 domains; the N-terminus binds the ribosome, the middle domain has PPIase activity, while the C-terminus has intrinsic chaperone activity on its own.</text>
</comment>
<evidence type="ECO:0000256" key="13">
    <source>
        <dbReference type="PROSITE-ProRule" id="PRU00277"/>
    </source>
</evidence>